<dbReference type="InterPro" id="IPR043519">
    <property type="entry name" value="NT_sf"/>
</dbReference>
<protein>
    <submittedName>
        <fullName evidence="3">CBS domain-containing protein</fullName>
    </submittedName>
</protein>
<feature type="domain" description="DUF294" evidence="2">
    <location>
        <begin position="182"/>
        <end position="317"/>
    </location>
</feature>
<dbReference type="CDD" id="cd05401">
    <property type="entry name" value="NT_GlnE_GlnD_like"/>
    <property type="match status" value="1"/>
</dbReference>
<evidence type="ECO:0000313" key="3">
    <source>
        <dbReference type="EMBL" id="TCN22405.1"/>
    </source>
</evidence>
<evidence type="ECO:0000259" key="2">
    <source>
        <dbReference type="Pfam" id="PF10335"/>
    </source>
</evidence>
<dbReference type="EMBL" id="SLVV01000011">
    <property type="protein sequence ID" value="TCN22405.1"/>
    <property type="molecule type" value="Genomic_DNA"/>
</dbReference>
<evidence type="ECO:0000259" key="1">
    <source>
        <dbReference type="Pfam" id="PF03445"/>
    </source>
</evidence>
<gene>
    <name evidence="3" type="ORF">EV146_111248</name>
</gene>
<dbReference type="InterPro" id="IPR018821">
    <property type="entry name" value="DUF294_put_nucleoTrafse_sb-bd"/>
</dbReference>
<dbReference type="AlphaFoldDB" id="A0A4R2B808"/>
<dbReference type="RefSeq" id="WP_132010263.1">
    <property type="nucleotide sequence ID" value="NZ_JABUHM010000013.1"/>
</dbReference>
<dbReference type="InterPro" id="IPR005105">
    <property type="entry name" value="GlnD_Uridyltrans_N"/>
</dbReference>
<evidence type="ECO:0000313" key="4">
    <source>
        <dbReference type="Proteomes" id="UP000295689"/>
    </source>
</evidence>
<keyword evidence="4" id="KW-1185">Reference proteome</keyword>
<reference evidence="3 4" key="1">
    <citation type="journal article" date="2015" name="Stand. Genomic Sci.">
        <title>Genomic Encyclopedia of Bacterial and Archaeal Type Strains, Phase III: the genomes of soil and plant-associated and newly described type strains.</title>
        <authorList>
            <person name="Whitman W.B."/>
            <person name="Woyke T."/>
            <person name="Klenk H.P."/>
            <person name="Zhou Y."/>
            <person name="Lilburn T.G."/>
            <person name="Beck B.J."/>
            <person name="De Vos P."/>
            <person name="Vandamme P."/>
            <person name="Eisen J.A."/>
            <person name="Garrity G."/>
            <person name="Hugenholtz P."/>
            <person name="Kyrpides N.C."/>
        </authorList>
    </citation>
    <scope>NUCLEOTIDE SEQUENCE [LARGE SCALE GENOMIC DNA]</scope>
    <source>
        <strain evidence="3 4">CV53</strain>
    </source>
</reference>
<proteinExistence type="predicted"/>
<feature type="domain" description="Protein-PII uridylyltransferase N-terminal" evidence="1">
    <location>
        <begin position="24"/>
        <end position="142"/>
    </location>
</feature>
<sequence length="329" mass="38073">MASLVTYEQIRKSRDREIRHVSSSAASLNLFHDQIIRQTVAAALDRIKEESGPPPSPFSFFVMGSAGRREQGIWSDQDHGIIYEGGPVQTKHYFLKLGNEISEGLLQTGYKKCEGNVMASNPMWCRSLEEWEKQLKEWVLDASWESIRYLLTFLDGRTLHGESSFITRLKLRAYETIHQGKLIVRILQNTMHVRKGVGVLGQFLVETHGPYTGMLNIKDTALFPYVNGARLLAIHEKILETSTIQRLEELPDSLLPRRERDKLRDSFINLQNYRLLFSNHSDYESGHYLAVDRLTKQQRKVLKEGLRDGIHLYEYVRKLVEKEDRDGRE</sequence>
<accession>A0A4R2B808</accession>
<name>A0A4R2B808_9BACI</name>
<organism evidence="3 4">
    <name type="scientific">Mesobacillus foraminis</name>
    <dbReference type="NCBI Taxonomy" id="279826"/>
    <lineage>
        <taxon>Bacteria</taxon>
        <taxon>Bacillati</taxon>
        <taxon>Bacillota</taxon>
        <taxon>Bacilli</taxon>
        <taxon>Bacillales</taxon>
        <taxon>Bacillaceae</taxon>
        <taxon>Mesobacillus</taxon>
    </lineage>
</organism>
<comment type="caution">
    <text evidence="3">The sequence shown here is derived from an EMBL/GenBank/DDBJ whole genome shotgun (WGS) entry which is preliminary data.</text>
</comment>
<dbReference type="Pfam" id="PF10335">
    <property type="entry name" value="DUF294_C"/>
    <property type="match status" value="1"/>
</dbReference>
<dbReference type="SUPFAM" id="SSF81301">
    <property type="entry name" value="Nucleotidyltransferase"/>
    <property type="match status" value="1"/>
</dbReference>
<dbReference type="Proteomes" id="UP000295689">
    <property type="component" value="Unassembled WGS sequence"/>
</dbReference>
<dbReference type="GO" id="GO:0008773">
    <property type="term" value="F:[protein-PII] uridylyltransferase activity"/>
    <property type="evidence" value="ECO:0007669"/>
    <property type="project" value="InterPro"/>
</dbReference>
<dbReference type="Pfam" id="PF03445">
    <property type="entry name" value="DUF294"/>
    <property type="match status" value="1"/>
</dbReference>